<dbReference type="InterPro" id="IPR011010">
    <property type="entry name" value="DNA_brk_join_enz"/>
</dbReference>
<evidence type="ECO:0000256" key="2">
    <source>
        <dbReference type="SAM" id="MobiDB-lite"/>
    </source>
</evidence>
<name>A0A517XWC0_9BACT</name>
<dbReference type="Gene3D" id="1.10.443.10">
    <property type="entry name" value="Intergrase catalytic core"/>
    <property type="match status" value="1"/>
</dbReference>
<dbReference type="GO" id="GO:0006310">
    <property type="term" value="P:DNA recombination"/>
    <property type="evidence" value="ECO:0007669"/>
    <property type="project" value="UniProtKB-KW"/>
</dbReference>
<organism evidence="3 4">
    <name type="scientific">Urbifossiella limnaea</name>
    <dbReference type="NCBI Taxonomy" id="2528023"/>
    <lineage>
        <taxon>Bacteria</taxon>
        <taxon>Pseudomonadati</taxon>
        <taxon>Planctomycetota</taxon>
        <taxon>Planctomycetia</taxon>
        <taxon>Gemmatales</taxon>
        <taxon>Gemmataceae</taxon>
        <taxon>Urbifossiella</taxon>
    </lineage>
</organism>
<sequence>MFADAGGLDHDHVRGVAMLSTMMKWPSAATLKDLRHLFATTLNNAGVPEGYVRYFLSHAPGKAAVVAYTHLGQLRRRSSAVLEREQAPLLDAVDRRAAAAPAADSDPRSPLPPLGPVTPAGDSFPANTLGTRTRRLAGERQEVSRSSSNCDTI</sequence>
<dbReference type="KEGG" id="uli:ETAA1_37790"/>
<dbReference type="RefSeq" id="WP_145241041.1">
    <property type="nucleotide sequence ID" value="NZ_CP036273.1"/>
</dbReference>
<proteinExistence type="predicted"/>
<evidence type="ECO:0000256" key="1">
    <source>
        <dbReference type="ARBA" id="ARBA00023172"/>
    </source>
</evidence>
<dbReference type="GO" id="GO:0015074">
    <property type="term" value="P:DNA integration"/>
    <property type="evidence" value="ECO:0007669"/>
    <property type="project" value="InterPro"/>
</dbReference>
<dbReference type="InterPro" id="IPR013762">
    <property type="entry name" value="Integrase-like_cat_sf"/>
</dbReference>
<keyword evidence="4" id="KW-1185">Reference proteome</keyword>
<dbReference type="Proteomes" id="UP000319576">
    <property type="component" value="Chromosome"/>
</dbReference>
<dbReference type="EMBL" id="CP036273">
    <property type="protein sequence ID" value="QDU21806.1"/>
    <property type="molecule type" value="Genomic_DNA"/>
</dbReference>
<dbReference type="AlphaFoldDB" id="A0A517XWC0"/>
<reference evidence="3 4" key="1">
    <citation type="submission" date="2019-02" db="EMBL/GenBank/DDBJ databases">
        <title>Deep-cultivation of Planctomycetes and their phenomic and genomic characterization uncovers novel biology.</title>
        <authorList>
            <person name="Wiegand S."/>
            <person name="Jogler M."/>
            <person name="Boedeker C."/>
            <person name="Pinto D."/>
            <person name="Vollmers J."/>
            <person name="Rivas-Marin E."/>
            <person name="Kohn T."/>
            <person name="Peeters S.H."/>
            <person name="Heuer A."/>
            <person name="Rast P."/>
            <person name="Oberbeckmann S."/>
            <person name="Bunk B."/>
            <person name="Jeske O."/>
            <person name="Meyerdierks A."/>
            <person name="Storesund J.E."/>
            <person name="Kallscheuer N."/>
            <person name="Luecker S."/>
            <person name="Lage O.M."/>
            <person name="Pohl T."/>
            <person name="Merkel B.J."/>
            <person name="Hornburger P."/>
            <person name="Mueller R.-W."/>
            <person name="Bruemmer F."/>
            <person name="Labrenz M."/>
            <person name="Spormann A.M."/>
            <person name="Op den Camp H."/>
            <person name="Overmann J."/>
            <person name="Amann R."/>
            <person name="Jetten M.S.M."/>
            <person name="Mascher T."/>
            <person name="Medema M.H."/>
            <person name="Devos D.P."/>
            <person name="Kaster A.-K."/>
            <person name="Ovreas L."/>
            <person name="Rohde M."/>
            <person name="Galperin M.Y."/>
            <person name="Jogler C."/>
        </authorList>
    </citation>
    <scope>NUCLEOTIDE SEQUENCE [LARGE SCALE GENOMIC DNA]</scope>
    <source>
        <strain evidence="3 4">ETA_A1</strain>
    </source>
</reference>
<evidence type="ECO:0000313" key="3">
    <source>
        <dbReference type="EMBL" id="QDU21806.1"/>
    </source>
</evidence>
<accession>A0A517XWC0</accession>
<feature type="compositionally biased region" description="Polar residues" evidence="2">
    <location>
        <begin position="144"/>
        <end position="153"/>
    </location>
</feature>
<evidence type="ECO:0000313" key="4">
    <source>
        <dbReference type="Proteomes" id="UP000319576"/>
    </source>
</evidence>
<protein>
    <submittedName>
        <fullName evidence="3">Uncharacterized protein</fullName>
    </submittedName>
</protein>
<keyword evidence="1" id="KW-0233">DNA recombination</keyword>
<feature type="region of interest" description="Disordered" evidence="2">
    <location>
        <begin position="93"/>
        <end position="153"/>
    </location>
</feature>
<gene>
    <name evidence="3" type="ORF">ETAA1_37790</name>
</gene>
<dbReference type="SUPFAM" id="SSF56349">
    <property type="entry name" value="DNA breaking-rejoining enzymes"/>
    <property type="match status" value="1"/>
</dbReference>
<dbReference type="GO" id="GO:0003677">
    <property type="term" value="F:DNA binding"/>
    <property type="evidence" value="ECO:0007669"/>
    <property type="project" value="InterPro"/>
</dbReference>